<dbReference type="GO" id="GO:0015628">
    <property type="term" value="P:protein secretion by the type II secretion system"/>
    <property type="evidence" value="ECO:0007669"/>
    <property type="project" value="InterPro"/>
</dbReference>
<comment type="subcellular location">
    <subcellularLocation>
        <location evidence="1">Cell inner membrane</location>
        <topology evidence="1">Single-pass membrane protein</topology>
    </subcellularLocation>
</comment>
<evidence type="ECO:0000256" key="5">
    <source>
        <dbReference type="ARBA" id="ARBA00022481"/>
    </source>
</evidence>
<dbReference type="PANTHER" id="PTHR39583:SF2">
    <property type="entry name" value="TYPE II SECRETION SYSTEM PROTEIN J"/>
    <property type="match status" value="1"/>
</dbReference>
<dbReference type="Proteomes" id="UP000475070">
    <property type="component" value="Unassembled WGS sequence"/>
</dbReference>
<dbReference type="Gene3D" id="3.10.610.10">
    <property type="entry name" value="GSPII I/J protein-like"/>
    <property type="match status" value="1"/>
</dbReference>
<dbReference type="InterPro" id="IPR012902">
    <property type="entry name" value="N_methyl_site"/>
</dbReference>
<keyword evidence="7 10" id="KW-0812">Transmembrane</keyword>
<reference evidence="12 13" key="2">
    <citation type="journal article" date="2019" name="Nat. Med.">
        <title>A library of human gut bacterial isolates paired with longitudinal multiomics data enables mechanistic microbiome research.</title>
        <authorList>
            <person name="Poyet M."/>
            <person name="Groussin M."/>
            <person name="Gibbons S.M."/>
            <person name="Avila-Pacheco J."/>
            <person name="Jiang X."/>
            <person name="Kearney S.M."/>
            <person name="Perrotta A.R."/>
            <person name="Berdy B."/>
            <person name="Zhao S."/>
            <person name="Lieberman T.D."/>
            <person name="Swanson P.K."/>
            <person name="Smith M."/>
            <person name="Roesemann S."/>
            <person name="Alexander J.E."/>
            <person name="Rich S.A."/>
            <person name="Livny J."/>
            <person name="Vlamakis H."/>
            <person name="Clish C."/>
            <person name="Bullock K."/>
            <person name="Deik A."/>
            <person name="Scott J."/>
            <person name="Pierce K.A."/>
            <person name="Xavier R.J."/>
            <person name="Alm E.J."/>
        </authorList>
    </citation>
    <scope>NUCLEOTIDE SEQUENCE [LARGE SCALE GENOMIC DNA]</scope>
    <source>
        <strain evidence="12 13">BIOML-A112</strain>
    </source>
</reference>
<proteinExistence type="inferred from homology"/>
<keyword evidence="5" id="KW-0488">Methylation</keyword>
<comment type="similarity">
    <text evidence="2">Belongs to the GSP J family.</text>
</comment>
<evidence type="ECO:0000256" key="8">
    <source>
        <dbReference type="ARBA" id="ARBA00022989"/>
    </source>
</evidence>
<evidence type="ECO:0000256" key="9">
    <source>
        <dbReference type="ARBA" id="ARBA00023136"/>
    </source>
</evidence>
<dbReference type="Proteomes" id="UP000868636">
    <property type="component" value="Unassembled WGS sequence"/>
</dbReference>
<evidence type="ECO:0000313" key="12">
    <source>
        <dbReference type="EMBL" id="NAG21541.1"/>
    </source>
</evidence>
<dbReference type="EMBL" id="DADPIR010000037">
    <property type="protein sequence ID" value="HAZ7493988.1"/>
    <property type="molecule type" value="Genomic_DNA"/>
</dbReference>
<accession>A0A0C2EKI9</accession>
<dbReference type="EMBL" id="WXKQ01000020">
    <property type="protein sequence ID" value="NAG21541.1"/>
    <property type="molecule type" value="Genomic_DNA"/>
</dbReference>
<evidence type="ECO:0000256" key="2">
    <source>
        <dbReference type="ARBA" id="ARBA00011084"/>
    </source>
</evidence>
<dbReference type="RefSeq" id="WP_001402582.1">
    <property type="nucleotide sequence ID" value="NZ_AP022409.1"/>
</dbReference>
<dbReference type="AlphaFoldDB" id="A0A0C2EKI9"/>
<keyword evidence="8 10" id="KW-1133">Transmembrane helix</keyword>
<organism evidence="11 14">
    <name type="scientific">Escherichia coli</name>
    <dbReference type="NCBI Taxonomy" id="562"/>
    <lineage>
        <taxon>Bacteria</taxon>
        <taxon>Pseudomonadati</taxon>
        <taxon>Pseudomonadota</taxon>
        <taxon>Gammaproteobacteria</taxon>
        <taxon>Enterobacterales</taxon>
        <taxon>Enterobacteriaceae</taxon>
        <taxon>Escherichia</taxon>
    </lineage>
</organism>
<evidence type="ECO:0000313" key="13">
    <source>
        <dbReference type="Proteomes" id="UP000475070"/>
    </source>
</evidence>
<dbReference type="SUPFAM" id="SSF54523">
    <property type="entry name" value="Pili subunits"/>
    <property type="match status" value="1"/>
</dbReference>
<dbReference type="NCBIfam" id="TIGR02532">
    <property type="entry name" value="IV_pilin_GFxxxE"/>
    <property type="match status" value="1"/>
</dbReference>
<sequence length="195" mass="22245">MINRQQGFTLLEVMAALAIFSMLSVLAFMIFSQASELHQRSQKEIQQFNQLQRTITILDNDLLQLIARRNRSTDKIMVLGEEAIFTTQSRDPLAPLSEAQTLLTVHWYLRNHTLYRAVRTSVDGRKDQPAQAMLEHVESFLLESNSGESQELPLSVTLHLQTQQYGGLQRRFALPEQLAREESPAQTQAGNNNHE</sequence>
<keyword evidence="4" id="KW-1003">Cell membrane</keyword>
<feature type="transmembrane region" description="Helical" evidence="10">
    <location>
        <begin position="7"/>
        <end position="31"/>
    </location>
</feature>
<dbReference type="InterPro" id="IPR051621">
    <property type="entry name" value="T2SS_protein_J"/>
</dbReference>
<name>A0A0C2EKI9_ECOLX</name>
<keyword evidence="6" id="KW-0997">Cell inner membrane</keyword>
<evidence type="ECO:0000256" key="10">
    <source>
        <dbReference type="SAM" id="Phobius"/>
    </source>
</evidence>
<reference evidence="11" key="3">
    <citation type="submission" date="2021-03" db="EMBL/GenBank/DDBJ databases">
        <authorList>
            <consortium name="NCBI Pathogen Detection Project"/>
        </authorList>
    </citation>
    <scope>NUCLEOTIDE SEQUENCE</scope>
    <source>
        <strain evidence="11">SJP41</strain>
    </source>
</reference>
<evidence type="ECO:0000256" key="4">
    <source>
        <dbReference type="ARBA" id="ARBA00022475"/>
    </source>
</evidence>
<dbReference type="PANTHER" id="PTHR39583">
    <property type="entry name" value="TYPE II SECRETION SYSTEM PROTEIN J-RELATED"/>
    <property type="match status" value="1"/>
</dbReference>
<dbReference type="GO" id="GO:0005886">
    <property type="term" value="C:plasma membrane"/>
    <property type="evidence" value="ECO:0007669"/>
    <property type="project" value="UniProtKB-SubCell"/>
</dbReference>
<evidence type="ECO:0000256" key="3">
    <source>
        <dbReference type="ARBA" id="ARBA00021539"/>
    </source>
</evidence>
<gene>
    <name evidence="11" type="primary">gspJ</name>
    <name evidence="12" type="ORF">GUC01_21330</name>
    <name evidence="11" type="ORF">J8F57_004276</name>
</gene>
<dbReference type="GO" id="GO:0015627">
    <property type="term" value="C:type II protein secretion system complex"/>
    <property type="evidence" value="ECO:0007669"/>
    <property type="project" value="InterPro"/>
</dbReference>
<evidence type="ECO:0000256" key="6">
    <source>
        <dbReference type="ARBA" id="ARBA00022519"/>
    </source>
</evidence>
<dbReference type="Pfam" id="PF07963">
    <property type="entry name" value="N_methyl"/>
    <property type="match status" value="1"/>
</dbReference>
<comment type="caution">
    <text evidence="11">The sequence shown here is derived from an EMBL/GenBank/DDBJ whole genome shotgun (WGS) entry which is preliminary data.</text>
</comment>
<dbReference type="PROSITE" id="PS00409">
    <property type="entry name" value="PROKAR_NTER_METHYL"/>
    <property type="match status" value="1"/>
</dbReference>
<evidence type="ECO:0000313" key="11">
    <source>
        <dbReference type="EMBL" id="HAZ7493988.1"/>
    </source>
</evidence>
<dbReference type="InterPro" id="IPR045584">
    <property type="entry name" value="Pilin-like"/>
</dbReference>
<reference evidence="11" key="1">
    <citation type="journal article" date="2018" name="Genome Biol.">
        <title>SKESA: strategic k-mer extension for scrupulous assemblies.</title>
        <authorList>
            <person name="Souvorov A."/>
            <person name="Agarwala R."/>
            <person name="Lipman D.J."/>
        </authorList>
    </citation>
    <scope>NUCLEOTIDE SEQUENCE</scope>
    <source>
        <strain evidence="11">SJP41</strain>
    </source>
</reference>
<protein>
    <recommendedName>
        <fullName evidence="3">Type II secretion system protein J</fullName>
    </recommendedName>
</protein>
<dbReference type="Pfam" id="PF11612">
    <property type="entry name" value="T2SSJ"/>
    <property type="match status" value="1"/>
</dbReference>
<evidence type="ECO:0000256" key="1">
    <source>
        <dbReference type="ARBA" id="ARBA00004377"/>
    </source>
</evidence>
<keyword evidence="9 10" id="KW-0472">Membrane</keyword>
<evidence type="ECO:0000313" key="14">
    <source>
        <dbReference type="Proteomes" id="UP000868636"/>
    </source>
</evidence>
<dbReference type="InterPro" id="IPR010055">
    <property type="entry name" value="T2SS_protein-GspJ"/>
</dbReference>
<evidence type="ECO:0000256" key="7">
    <source>
        <dbReference type="ARBA" id="ARBA00022692"/>
    </source>
</evidence>